<dbReference type="STRING" id="398512.Bccel_4565"/>
<dbReference type="SUPFAM" id="SSF48371">
    <property type="entry name" value="ARM repeat"/>
    <property type="match status" value="1"/>
</dbReference>
<dbReference type="Proteomes" id="UP000036923">
    <property type="component" value="Unassembled WGS sequence"/>
</dbReference>
<dbReference type="InterPro" id="IPR016024">
    <property type="entry name" value="ARM-type_fold"/>
</dbReference>
<dbReference type="InterPro" id="IPR014825">
    <property type="entry name" value="DNA_alkylation"/>
</dbReference>
<dbReference type="RefSeq" id="WP_036935792.1">
    <property type="nucleotide sequence ID" value="NZ_JQKC01000001.1"/>
</dbReference>
<dbReference type="PANTHER" id="PTHR41291">
    <property type="entry name" value="DNA ALKYLATION REPAIR PROTEIN"/>
    <property type="match status" value="1"/>
</dbReference>
<dbReference type="eggNOG" id="COG4912">
    <property type="taxonomic scope" value="Bacteria"/>
</dbReference>
<dbReference type="EMBL" id="LGTC01000001">
    <property type="protein sequence ID" value="KNY29291.1"/>
    <property type="molecule type" value="Genomic_DNA"/>
</dbReference>
<dbReference type="Pfam" id="PF08713">
    <property type="entry name" value="DNA_alkylation"/>
    <property type="match status" value="1"/>
</dbReference>
<evidence type="ECO:0000313" key="2">
    <source>
        <dbReference type="Proteomes" id="UP000036923"/>
    </source>
</evidence>
<reference evidence="2" key="1">
    <citation type="submission" date="2015-07" db="EMBL/GenBank/DDBJ databases">
        <title>Near-Complete Genome Sequence of the Cellulolytic Bacterium Bacteroides (Pseudobacteroides) cellulosolvens ATCC 35603.</title>
        <authorList>
            <person name="Dassa B."/>
            <person name="Utturkar S.M."/>
            <person name="Klingeman D.M."/>
            <person name="Hurt R.A."/>
            <person name="Keller M."/>
            <person name="Xu J."/>
            <person name="Reddy Y.H.K."/>
            <person name="Borovok I."/>
            <person name="Grinberg I.R."/>
            <person name="Lamed R."/>
            <person name="Zhivin O."/>
            <person name="Bayer E.A."/>
            <person name="Brown S.D."/>
        </authorList>
    </citation>
    <scope>NUCLEOTIDE SEQUENCE [LARGE SCALE GENOMIC DNA]</scope>
    <source>
        <strain evidence="2">DSM 2933</strain>
    </source>
</reference>
<dbReference type="CDD" id="cd06561">
    <property type="entry name" value="AlkD_like"/>
    <property type="match status" value="1"/>
</dbReference>
<dbReference type="PANTHER" id="PTHR41291:SF1">
    <property type="entry name" value="DNA ALKYLATION REPAIR PROTEIN"/>
    <property type="match status" value="1"/>
</dbReference>
<sequence>MTKTEILATLCDLGNEKRKQMYIKNGASENTYGVLLGELRKLAKKLGTNHELALELWESGNTDTQWLACMMLDANKLTIDQVRSMVSQLTYSDIIDKFVGEIVCNHKDADVLAEEWSASDKDNLGRAGWKLIVHKVSGGKLTNNVLEDLLTKIEAELQTAPPAKQWAMNHALCEIGISYPQFTERCITLGETLGVYRNLKVPKGCTSAYAPNWIAAGIKKRKND</sequence>
<dbReference type="AlphaFoldDB" id="A0A0L6JTX3"/>
<accession>A0A0L6JTX3</accession>
<evidence type="ECO:0000313" key="1">
    <source>
        <dbReference type="EMBL" id="KNY29291.1"/>
    </source>
</evidence>
<gene>
    <name evidence="1" type="ORF">Bccel_4565</name>
</gene>
<dbReference type="OrthoDB" id="9775346at2"/>
<dbReference type="PATRIC" id="fig|398512.5.peg.4783"/>
<comment type="caution">
    <text evidence="1">The sequence shown here is derived from an EMBL/GenBank/DDBJ whole genome shotgun (WGS) entry which is preliminary data.</text>
</comment>
<name>A0A0L6JTX3_9FIRM</name>
<proteinExistence type="predicted"/>
<keyword evidence="2" id="KW-1185">Reference proteome</keyword>
<protein>
    <submittedName>
        <fullName evidence="1">DNA alkylation repair enzyme</fullName>
    </submittedName>
</protein>
<organism evidence="1 2">
    <name type="scientific">Pseudobacteroides cellulosolvens ATCC 35603 = DSM 2933</name>
    <dbReference type="NCBI Taxonomy" id="398512"/>
    <lineage>
        <taxon>Bacteria</taxon>
        <taxon>Bacillati</taxon>
        <taxon>Bacillota</taxon>
        <taxon>Clostridia</taxon>
        <taxon>Eubacteriales</taxon>
        <taxon>Oscillospiraceae</taxon>
        <taxon>Pseudobacteroides</taxon>
    </lineage>
</organism>
<dbReference type="Gene3D" id="1.25.10.90">
    <property type="match status" value="1"/>
</dbReference>